<dbReference type="FunFam" id="1.25.70.10:FF:000001">
    <property type="entry name" value="Mitochondrial transcription termination factor-like"/>
    <property type="match status" value="1"/>
</dbReference>
<dbReference type="PANTHER" id="PTHR11783">
    <property type="entry name" value="SULFOTRANSFERASE SULT"/>
    <property type="match status" value="1"/>
</dbReference>
<evidence type="ECO:0000313" key="8">
    <source>
        <dbReference type="Proteomes" id="UP000324705"/>
    </source>
</evidence>
<keyword evidence="8" id="KW-1185">Reference proteome</keyword>
<evidence type="ECO:0000256" key="5">
    <source>
        <dbReference type="ARBA" id="ARBA00022946"/>
    </source>
</evidence>
<evidence type="ECO:0000256" key="3">
    <source>
        <dbReference type="ARBA" id="ARBA00022472"/>
    </source>
</evidence>
<evidence type="ECO:0000259" key="6">
    <source>
        <dbReference type="Pfam" id="PF00685"/>
    </source>
</evidence>
<dbReference type="InterPro" id="IPR027417">
    <property type="entry name" value="P-loop_NTPase"/>
</dbReference>
<comment type="similarity">
    <text evidence="2">Belongs to the mTERF family.</text>
</comment>
<feature type="domain" description="Sulfotransferase" evidence="6">
    <location>
        <begin position="117"/>
        <end position="382"/>
    </location>
</feature>
<dbReference type="Pfam" id="PF00685">
    <property type="entry name" value="Sulfotransfer_1"/>
    <property type="match status" value="1"/>
</dbReference>
<keyword evidence="3" id="KW-0805">Transcription regulation</keyword>
<dbReference type="AlphaFoldDB" id="A0A9R0XRQ1"/>
<gene>
    <name evidence="7" type="ORF">TRITD_6Av1G006090</name>
</gene>
<keyword evidence="5" id="KW-0809">Transit peptide</keyword>
<evidence type="ECO:0000256" key="1">
    <source>
        <dbReference type="ARBA" id="ARBA00005771"/>
    </source>
</evidence>
<dbReference type="EMBL" id="LT934121">
    <property type="protein sequence ID" value="VAI41807.1"/>
    <property type="molecule type" value="Genomic_DNA"/>
</dbReference>
<keyword evidence="3" id="KW-0806">Transcription termination</keyword>
<keyword evidence="4" id="KW-0808">Transferase</keyword>
<protein>
    <recommendedName>
        <fullName evidence="6">Sulfotransferase domain-containing protein</fullName>
    </recommendedName>
</protein>
<name>A0A9R0XRQ1_TRITD</name>
<dbReference type="GO" id="GO:0006353">
    <property type="term" value="P:DNA-templated transcription termination"/>
    <property type="evidence" value="ECO:0007669"/>
    <property type="project" value="UniProtKB-KW"/>
</dbReference>
<dbReference type="SMART" id="SM00733">
    <property type="entry name" value="Mterf"/>
    <property type="match status" value="5"/>
</dbReference>
<accession>A0A9R0XRQ1</accession>
<evidence type="ECO:0000256" key="2">
    <source>
        <dbReference type="ARBA" id="ARBA00007692"/>
    </source>
</evidence>
<dbReference type="Proteomes" id="UP000324705">
    <property type="component" value="Chromosome 6A"/>
</dbReference>
<evidence type="ECO:0000256" key="4">
    <source>
        <dbReference type="ARBA" id="ARBA00022679"/>
    </source>
</evidence>
<sequence length="639" mass="73078">MKETPQPTARLDVFMPSLLLDICSSDIHLHLLLRPVCNRHKMAHVAEKKHERSCLADALPATNGADNLTELIQSLPVEKRLLLPPAGSQRRQYRGYWFPEWHLSALAAVRDHFEPKPTDIFLVSCPKSGTTWLKSLAFATVHRDVHPPSSREHPLLHKNPHGCVEFIHAIYRQPVDVARGIVEAYPSPRIFGTHFPLSLLPEHISGDGSGCRIVYICRDPKDVVVSWWWFMRTYVPNPEQLQFEEVFDLFCEGRTGAGPYWRHALEHWEESRRRPDKVLFLKYEELLRDPHGNLRRLAEFLGCPFSEAEEKAGVMDAILELCSLDKLKKLEVNQSGNKLKDGPVMNHSFFRKGVSGDWINTMTPEMAARLDAIVQQALQGTGFGFGISTQHRFRRRSIVPKLEYYLPLFGSFHSFLRASQRACYLLSSDLDKVVKPNVMFLRECGLADCDITKLCISEPRLLGNKLERVQAMVARAEGLGVPRGSGMFKVAIQAVAFLSEEKIANKVDYLKKTFGWSDAEVVVALSMAPMLLNRSKDILQRRFEFLVSEVGLQPGYIAHRPVFLYYSLEGRIKPRCYVLKFLKENRLLDRDWSFYTAVTRPEKYFIKKCICPYKESAPHLAEDYAAACRGEMPSNFRFT</sequence>
<dbReference type="Gramene" id="TRITD6Av1G006090.2">
    <property type="protein sequence ID" value="TRITD6Av1G006090.2"/>
    <property type="gene ID" value="TRITD6Av1G006090"/>
</dbReference>
<proteinExistence type="inferred from homology"/>
<evidence type="ECO:0000313" key="7">
    <source>
        <dbReference type="EMBL" id="VAI41807.1"/>
    </source>
</evidence>
<dbReference type="Pfam" id="PF02536">
    <property type="entry name" value="mTERF"/>
    <property type="match status" value="1"/>
</dbReference>
<dbReference type="SUPFAM" id="SSF52540">
    <property type="entry name" value="P-loop containing nucleoside triphosphate hydrolases"/>
    <property type="match status" value="1"/>
</dbReference>
<dbReference type="GO" id="GO:0008146">
    <property type="term" value="F:sulfotransferase activity"/>
    <property type="evidence" value="ECO:0007669"/>
    <property type="project" value="InterPro"/>
</dbReference>
<reference evidence="7 8" key="1">
    <citation type="submission" date="2017-09" db="EMBL/GenBank/DDBJ databases">
        <authorList>
            <consortium name="International Durum Wheat Genome Sequencing Consortium (IDWGSC)"/>
            <person name="Milanesi L."/>
        </authorList>
    </citation>
    <scope>NUCLEOTIDE SEQUENCE [LARGE SCALE GENOMIC DNA]</scope>
    <source>
        <strain evidence="8">cv. Svevo</strain>
    </source>
</reference>
<keyword evidence="3" id="KW-0804">Transcription</keyword>
<dbReference type="GO" id="GO:0003676">
    <property type="term" value="F:nucleic acid binding"/>
    <property type="evidence" value="ECO:0007669"/>
    <property type="project" value="InterPro"/>
</dbReference>
<dbReference type="InterPro" id="IPR038538">
    <property type="entry name" value="MTERF_sf"/>
</dbReference>
<dbReference type="Gene3D" id="1.25.70.10">
    <property type="entry name" value="Transcription termination factor 3, mitochondrial"/>
    <property type="match status" value="1"/>
</dbReference>
<dbReference type="InterPro" id="IPR000863">
    <property type="entry name" value="Sulfotransferase_dom"/>
</dbReference>
<comment type="similarity">
    <text evidence="1">Belongs to the sulfotransferase 1 family.</text>
</comment>
<organism evidence="7 8">
    <name type="scientific">Triticum turgidum subsp. durum</name>
    <name type="common">Durum wheat</name>
    <name type="synonym">Triticum durum</name>
    <dbReference type="NCBI Taxonomy" id="4567"/>
    <lineage>
        <taxon>Eukaryota</taxon>
        <taxon>Viridiplantae</taxon>
        <taxon>Streptophyta</taxon>
        <taxon>Embryophyta</taxon>
        <taxon>Tracheophyta</taxon>
        <taxon>Spermatophyta</taxon>
        <taxon>Magnoliopsida</taxon>
        <taxon>Liliopsida</taxon>
        <taxon>Poales</taxon>
        <taxon>Poaceae</taxon>
        <taxon>BOP clade</taxon>
        <taxon>Pooideae</taxon>
        <taxon>Triticodae</taxon>
        <taxon>Triticeae</taxon>
        <taxon>Triticinae</taxon>
        <taxon>Triticum</taxon>
    </lineage>
</organism>
<dbReference type="InterPro" id="IPR003690">
    <property type="entry name" value="MTERF"/>
</dbReference>
<dbReference type="Gene3D" id="3.40.50.300">
    <property type="entry name" value="P-loop containing nucleotide triphosphate hydrolases"/>
    <property type="match status" value="1"/>
</dbReference>